<dbReference type="PROSITE" id="PS00843">
    <property type="entry name" value="DALA_DALA_LIGASE_1"/>
    <property type="match status" value="1"/>
</dbReference>
<dbReference type="InterPro" id="IPR011761">
    <property type="entry name" value="ATP-grasp"/>
</dbReference>
<dbReference type="GO" id="GO:0005737">
    <property type="term" value="C:cytoplasm"/>
    <property type="evidence" value="ECO:0007669"/>
    <property type="project" value="UniProtKB-SubCell"/>
</dbReference>
<organism evidence="16 17">
    <name type="scientific">Pseudarcicella hirudinis</name>
    <dbReference type="NCBI Taxonomy" id="1079859"/>
    <lineage>
        <taxon>Bacteria</taxon>
        <taxon>Pseudomonadati</taxon>
        <taxon>Bacteroidota</taxon>
        <taxon>Cytophagia</taxon>
        <taxon>Cytophagales</taxon>
        <taxon>Flectobacillaceae</taxon>
        <taxon>Pseudarcicella</taxon>
    </lineage>
</organism>
<dbReference type="Pfam" id="PF01820">
    <property type="entry name" value="Dala_Dala_lig_N"/>
    <property type="match status" value="1"/>
</dbReference>
<dbReference type="Gene3D" id="3.30.470.20">
    <property type="entry name" value="ATP-grasp fold, B domain"/>
    <property type="match status" value="1"/>
</dbReference>
<dbReference type="GO" id="GO:0009252">
    <property type="term" value="P:peptidoglycan biosynthetic process"/>
    <property type="evidence" value="ECO:0007669"/>
    <property type="project" value="UniProtKB-KW"/>
</dbReference>
<comment type="cofactor">
    <cofactor evidence="1">
        <name>Mn(2+)</name>
        <dbReference type="ChEBI" id="CHEBI:29035"/>
    </cofactor>
</comment>
<evidence type="ECO:0000256" key="7">
    <source>
        <dbReference type="ARBA" id="ARBA00022598"/>
    </source>
</evidence>
<dbReference type="Gene3D" id="3.30.1490.20">
    <property type="entry name" value="ATP-grasp fold, A domain"/>
    <property type="match status" value="1"/>
</dbReference>
<dbReference type="GO" id="GO:0008716">
    <property type="term" value="F:D-alanine-D-alanine ligase activity"/>
    <property type="evidence" value="ECO:0007669"/>
    <property type="project" value="UniProtKB-EC"/>
</dbReference>
<dbReference type="Proteomes" id="UP000199306">
    <property type="component" value="Unassembled WGS sequence"/>
</dbReference>
<evidence type="ECO:0000256" key="13">
    <source>
        <dbReference type="ARBA" id="ARBA00047614"/>
    </source>
</evidence>
<dbReference type="AlphaFoldDB" id="A0A1I5U894"/>
<sequence length="604" mass="67640">MKIGIFFGGPAREREISFSGGKTAMENIDKTLFTPVPVFVDSVGNFIILNDDLVYAGSIRDFYPPKSYQKGGFNVYAESLGELSDSETDTLIAQVGKRIKPEDFKNHFDFAFIAMHGPTCEDGSIQGLLEWYNIPYSGPGLMGSSIGIDKIAQNELLKLSVGLDKKTEVITWEEWNSFGQETLFDQVKNEIGLPFVVKAPHQGSSIGVAFVKTDDFNQFKDAVKQCFFIKEISFNEWSEASPEEKHQILQHIANLDEGIGFPLVFQEEIVYHPEDLLQKFEEHFSDDQVRRAVLTSLNSEDAVLFESFVNGQEFSCGVIQKPNLESVALPPTEIVKVVEVFDFNSKYKPGATRKRLPIETSLENLHKVQADVKKAFDSLRFGVCTRIDGFLTESGNVILHDPNTIPGMSPTSLIFKQMAEIGLNVSDAITYFIRQSIRERICSGKNTFRFQQLLEKLDEGIAERIKNFEKREKVAIIFGGFNVDAKEDSFVKARKVFGHIAASKEYAPVPVFVSGNDIENYSLHVLPANLMFKEHAEDIEKALDGYVHPLILETRENALDITLHFTGKPVDILKTVTLEEVQSANNAAWNSVSELSVSLPAFTI</sequence>
<evidence type="ECO:0000256" key="4">
    <source>
        <dbReference type="ARBA" id="ARBA00010871"/>
    </source>
</evidence>
<dbReference type="InterPro" id="IPR016185">
    <property type="entry name" value="PreATP-grasp_dom_sf"/>
</dbReference>
<accession>A0A1I5U894</accession>
<keyword evidence="12" id="KW-0961">Cell wall biogenesis/degradation</keyword>
<keyword evidence="8 14" id="KW-0547">Nucleotide-binding</keyword>
<name>A0A1I5U894_9BACT</name>
<keyword evidence="10" id="KW-0133">Cell shape</keyword>
<keyword evidence="17" id="KW-1185">Reference proteome</keyword>
<dbReference type="PANTHER" id="PTHR23132:SF23">
    <property type="entry name" value="D-ALANINE--D-ALANINE LIGASE B"/>
    <property type="match status" value="1"/>
</dbReference>
<dbReference type="Pfam" id="PF07478">
    <property type="entry name" value="Dala_Dala_lig_C"/>
    <property type="match status" value="2"/>
</dbReference>
<dbReference type="SUPFAM" id="SSF52440">
    <property type="entry name" value="PreATP-grasp domain"/>
    <property type="match status" value="1"/>
</dbReference>
<evidence type="ECO:0000256" key="6">
    <source>
        <dbReference type="ARBA" id="ARBA00022490"/>
    </source>
</evidence>
<dbReference type="InterPro" id="IPR013815">
    <property type="entry name" value="ATP_grasp_subdomain_1"/>
</dbReference>
<dbReference type="OrthoDB" id="9813261at2"/>
<dbReference type="PANTHER" id="PTHR23132">
    <property type="entry name" value="D-ALANINE--D-ALANINE LIGASE"/>
    <property type="match status" value="1"/>
</dbReference>
<dbReference type="RefSeq" id="WP_092017675.1">
    <property type="nucleotide sequence ID" value="NZ_FOXH01000007.1"/>
</dbReference>
<gene>
    <name evidence="16" type="ORF">SAMN04515674_10743</name>
</gene>
<keyword evidence="6" id="KW-0963">Cytoplasm</keyword>
<comment type="cofactor">
    <cofactor evidence="2">
        <name>Mg(2+)</name>
        <dbReference type="ChEBI" id="CHEBI:18420"/>
    </cofactor>
</comment>
<evidence type="ECO:0000256" key="11">
    <source>
        <dbReference type="ARBA" id="ARBA00022984"/>
    </source>
</evidence>
<evidence type="ECO:0000256" key="10">
    <source>
        <dbReference type="ARBA" id="ARBA00022960"/>
    </source>
</evidence>
<evidence type="ECO:0000256" key="1">
    <source>
        <dbReference type="ARBA" id="ARBA00001936"/>
    </source>
</evidence>
<keyword evidence="7 16" id="KW-0436">Ligase</keyword>
<keyword evidence="9 14" id="KW-0067">ATP-binding</keyword>
<evidence type="ECO:0000256" key="8">
    <source>
        <dbReference type="ARBA" id="ARBA00022741"/>
    </source>
</evidence>
<evidence type="ECO:0000313" key="16">
    <source>
        <dbReference type="EMBL" id="SFP91452.1"/>
    </source>
</evidence>
<dbReference type="Gene3D" id="3.40.50.20">
    <property type="match status" value="1"/>
</dbReference>
<dbReference type="InterPro" id="IPR011127">
    <property type="entry name" value="Dala_Dala_lig_N"/>
</dbReference>
<dbReference type="STRING" id="1079859.SAMN04515674_10743"/>
<dbReference type="InterPro" id="IPR000291">
    <property type="entry name" value="D-Ala_lig_Van_CS"/>
</dbReference>
<dbReference type="SUPFAM" id="SSF56059">
    <property type="entry name" value="Glutathione synthetase ATP-binding domain-like"/>
    <property type="match status" value="1"/>
</dbReference>
<comment type="catalytic activity">
    <reaction evidence="13">
        <text>2 D-alanine + ATP = D-alanyl-D-alanine + ADP + phosphate + H(+)</text>
        <dbReference type="Rhea" id="RHEA:11224"/>
        <dbReference type="ChEBI" id="CHEBI:15378"/>
        <dbReference type="ChEBI" id="CHEBI:30616"/>
        <dbReference type="ChEBI" id="CHEBI:43474"/>
        <dbReference type="ChEBI" id="CHEBI:57416"/>
        <dbReference type="ChEBI" id="CHEBI:57822"/>
        <dbReference type="ChEBI" id="CHEBI:456216"/>
        <dbReference type="EC" id="6.3.2.4"/>
    </reaction>
</comment>
<comment type="similarity">
    <text evidence="4">Belongs to the D-alanine--D-alanine ligase family.</text>
</comment>
<dbReference type="PROSITE" id="PS50975">
    <property type="entry name" value="ATP_GRASP"/>
    <property type="match status" value="1"/>
</dbReference>
<evidence type="ECO:0000256" key="5">
    <source>
        <dbReference type="ARBA" id="ARBA00012216"/>
    </source>
</evidence>
<dbReference type="InterPro" id="IPR011095">
    <property type="entry name" value="Dala_Dala_lig_C"/>
</dbReference>
<reference evidence="16 17" key="1">
    <citation type="submission" date="2016-10" db="EMBL/GenBank/DDBJ databases">
        <authorList>
            <person name="de Groot N.N."/>
        </authorList>
    </citation>
    <scope>NUCLEOTIDE SEQUENCE [LARGE SCALE GENOMIC DNA]</scope>
    <source>
        <strain evidence="17">E92,LMG 26720,CCM 7988</strain>
    </source>
</reference>
<dbReference type="EMBL" id="FOXH01000007">
    <property type="protein sequence ID" value="SFP91452.1"/>
    <property type="molecule type" value="Genomic_DNA"/>
</dbReference>
<evidence type="ECO:0000256" key="14">
    <source>
        <dbReference type="PROSITE-ProRule" id="PRU00409"/>
    </source>
</evidence>
<keyword evidence="11" id="KW-0573">Peptidoglycan synthesis</keyword>
<evidence type="ECO:0000256" key="9">
    <source>
        <dbReference type="ARBA" id="ARBA00022840"/>
    </source>
</evidence>
<comment type="subcellular location">
    <subcellularLocation>
        <location evidence="3">Cytoplasm</location>
    </subcellularLocation>
</comment>
<dbReference type="GO" id="GO:0071555">
    <property type="term" value="P:cell wall organization"/>
    <property type="evidence" value="ECO:0007669"/>
    <property type="project" value="UniProtKB-KW"/>
</dbReference>
<evidence type="ECO:0000256" key="3">
    <source>
        <dbReference type="ARBA" id="ARBA00004496"/>
    </source>
</evidence>
<evidence type="ECO:0000256" key="12">
    <source>
        <dbReference type="ARBA" id="ARBA00023316"/>
    </source>
</evidence>
<evidence type="ECO:0000313" key="17">
    <source>
        <dbReference type="Proteomes" id="UP000199306"/>
    </source>
</evidence>
<evidence type="ECO:0000259" key="15">
    <source>
        <dbReference type="PROSITE" id="PS50975"/>
    </source>
</evidence>
<dbReference type="GO" id="GO:0008360">
    <property type="term" value="P:regulation of cell shape"/>
    <property type="evidence" value="ECO:0007669"/>
    <property type="project" value="UniProtKB-KW"/>
</dbReference>
<dbReference type="GO" id="GO:0046872">
    <property type="term" value="F:metal ion binding"/>
    <property type="evidence" value="ECO:0007669"/>
    <property type="project" value="InterPro"/>
</dbReference>
<dbReference type="EC" id="6.3.2.4" evidence="5"/>
<protein>
    <recommendedName>
        <fullName evidence="5">D-alanine--D-alanine ligase</fullName>
        <ecNumber evidence="5">6.3.2.4</ecNumber>
    </recommendedName>
</protein>
<dbReference type="GO" id="GO:0005524">
    <property type="term" value="F:ATP binding"/>
    <property type="evidence" value="ECO:0007669"/>
    <property type="project" value="UniProtKB-UniRule"/>
</dbReference>
<feature type="domain" description="ATP-grasp" evidence="15">
    <location>
        <begin position="224"/>
        <end position="434"/>
    </location>
</feature>
<proteinExistence type="inferred from homology"/>
<evidence type="ECO:0000256" key="2">
    <source>
        <dbReference type="ARBA" id="ARBA00001946"/>
    </source>
</evidence>